<proteinExistence type="predicted"/>
<evidence type="ECO:0000313" key="7">
    <source>
        <dbReference type="Proteomes" id="UP000555552"/>
    </source>
</evidence>
<dbReference type="SMART" id="SM00354">
    <property type="entry name" value="HTH_LACI"/>
    <property type="match status" value="1"/>
</dbReference>
<protein>
    <submittedName>
        <fullName evidence="6">LacI family DNA-binding transcriptional regulator</fullName>
    </submittedName>
</protein>
<evidence type="ECO:0000313" key="6">
    <source>
        <dbReference type="EMBL" id="NNH23076.1"/>
    </source>
</evidence>
<dbReference type="PANTHER" id="PTHR30146:SF109">
    <property type="entry name" value="HTH-TYPE TRANSCRIPTIONAL REGULATOR GALS"/>
    <property type="match status" value="1"/>
</dbReference>
<evidence type="ECO:0000259" key="5">
    <source>
        <dbReference type="PROSITE" id="PS50932"/>
    </source>
</evidence>
<sequence length="362" mass="37396">MTDTRSTPPASGDAPAATPDRRSPVTLSDVARASGVSLATASRAVNGSARKVRPDLHARVLAAAAQLGYTANGPAQAMARGRTSVLGLVVQDIADPYFSTMAAGVVRGAEQRGLVVTIGTTGRDPAKEAQHVAALRGQRASAVVVVGSRTDDAAVQARLAEEVAAFEASGGRAVLVSQESLPVDTVVVENEQGAEALVRALTERGHERFAVLAGPPGLLTARDRLAGFRAGAAAGGGRVVDDLVLHGDFTRDGGHAAMHRLLDSGFDRGCVLAVNDVMAVGAMAALRERGVDLPGAVAVAGFDDISTLRDVTPALTTVRLPLQEIGERAVELLLDEEGGGPRTVRVRGEVVLRASTPDLRRR</sequence>
<evidence type="ECO:0000256" key="4">
    <source>
        <dbReference type="SAM" id="MobiDB-lite"/>
    </source>
</evidence>
<evidence type="ECO:0000256" key="3">
    <source>
        <dbReference type="ARBA" id="ARBA00023163"/>
    </source>
</evidence>
<evidence type="ECO:0000256" key="2">
    <source>
        <dbReference type="ARBA" id="ARBA00023125"/>
    </source>
</evidence>
<dbReference type="Proteomes" id="UP000555552">
    <property type="component" value="Unassembled WGS sequence"/>
</dbReference>
<dbReference type="InterPro" id="IPR000843">
    <property type="entry name" value="HTH_LacI"/>
</dbReference>
<evidence type="ECO:0000256" key="1">
    <source>
        <dbReference type="ARBA" id="ARBA00023015"/>
    </source>
</evidence>
<reference evidence="6 7" key="1">
    <citation type="submission" date="2020-05" db="EMBL/GenBank/DDBJ databases">
        <title>MicrobeNet Type strains.</title>
        <authorList>
            <person name="Nicholson A.C."/>
        </authorList>
    </citation>
    <scope>NUCLEOTIDE SEQUENCE [LARGE SCALE GENOMIC DNA]</scope>
    <source>
        <strain evidence="6 7">JCM 14547</strain>
    </source>
</reference>
<feature type="domain" description="HTH lacI-type" evidence="5">
    <location>
        <begin position="25"/>
        <end position="80"/>
    </location>
</feature>
<dbReference type="InterPro" id="IPR046335">
    <property type="entry name" value="LacI/GalR-like_sensor"/>
</dbReference>
<dbReference type="CDD" id="cd01392">
    <property type="entry name" value="HTH_LacI"/>
    <property type="match status" value="1"/>
</dbReference>
<feature type="region of interest" description="Disordered" evidence="4">
    <location>
        <begin position="1"/>
        <end position="25"/>
    </location>
</feature>
<dbReference type="EMBL" id="JABEMA010000096">
    <property type="protein sequence ID" value="NNH23076.1"/>
    <property type="molecule type" value="Genomic_DNA"/>
</dbReference>
<keyword evidence="1" id="KW-0805">Transcription regulation</keyword>
<dbReference type="Pfam" id="PF00356">
    <property type="entry name" value="LacI"/>
    <property type="match status" value="1"/>
</dbReference>
<dbReference type="SUPFAM" id="SSF47413">
    <property type="entry name" value="lambda repressor-like DNA-binding domains"/>
    <property type="match status" value="1"/>
</dbReference>
<dbReference type="AlphaFoldDB" id="A0A849BU87"/>
<dbReference type="Pfam" id="PF13377">
    <property type="entry name" value="Peripla_BP_3"/>
    <property type="match status" value="1"/>
</dbReference>
<dbReference type="GO" id="GO:0000976">
    <property type="term" value="F:transcription cis-regulatory region binding"/>
    <property type="evidence" value="ECO:0007669"/>
    <property type="project" value="TreeGrafter"/>
</dbReference>
<dbReference type="PROSITE" id="PS00356">
    <property type="entry name" value="HTH_LACI_1"/>
    <property type="match status" value="1"/>
</dbReference>
<keyword evidence="3" id="KW-0804">Transcription</keyword>
<keyword evidence="2 6" id="KW-0238">DNA-binding</keyword>
<accession>A0A849BU87</accession>
<keyword evidence="7" id="KW-1185">Reference proteome</keyword>
<gene>
    <name evidence="6" type="ORF">HLB09_08220</name>
</gene>
<name>A0A849BU87_9ACTN</name>
<dbReference type="GO" id="GO:0003700">
    <property type="term" value="F:DNA-binding transcription factor activity"/>
    <property type="evidence" value="ECO:0007669"/>
    <property type="project" value="TreeGrafter"/>
</dbReference>
<comment type="caution">
    <text evidence="6">The sequence shown here is derived from an EMBL/GenBank/DDBJ whole genome shotgun (WGS) entry which is preliminary data.</text>
</comment>
<dbReference type="SUPFAM" id="SSF53822">
    <property type="entry name" value="Periplasmic binding protein-like I"/>
    <property type="match status" value="1"/>
</dbReference>
<dbReference type="PANTHER" id="PTHR30146">
    <property type="entry name" value="LACI-RELATED TRANSCRIPTIONAL REPRESSOR"/>
    <property type="match status" value="1"/>
</dbReference>
<dbReference type="CDD" id="cd06267">
    <property type="entry name" value="PBP1_LacI_sugar_binding-like"/>
    <property type="match status" value="1"/>
</dbReference>
<dbReference type="InterPro" id="IPR028082">
    <property type="entry name" value="Peripla_BP_I"/>
</dbReference>
<dbReference type="Gene3D" id="1.10.260.40">
    <property type="entry name" value="lambda repressor-like DNA-binding domains"/>
    <property type="match status" value="1"/>
</dbReference>
<dbReference type="InterPro" id="IPR010982">
    <property type="entry name" value="Lambda_DNA-bd_dom_sf"/>
</dbReference>
<organism evidence="6 7">
    <name type="scientific">Pseudokineococcus marinus</name>
    <dbReference type="NCBI Taxonomy" id="351215"/>
    <lineage>
        <taxon>Bacteria</taxon>
        <taxon>Bacillati</taxon>
        <taxon>Actinomycetota</taxon>
        <taxon>Actinomycetes</taxon>
        <taxon>Kineosporiales</taxon>
        <taxon>Kineosporiaceae</taxon>
        <taxon>Pseudokineococcus</taxon>
    </lineage>
</organism>
<dbReference type="Gene3D" id="3.40.50.2300">
    <property type="match status" value="2"/>
</dbReference>
<dbReference type="PROSITE" id="PS50932">
    <property type="entry name" value="HTH_LACI_2"/>
    <property type="match status" value="1"/>
</dbReference>
<dbReference type="RefSeq" id="WP_171202906.1">
    <property type="nucleotide sequence ID" value="NZ_BAAANP010000001.1"/>
</dbReference>